<dbReference type="GeneID" id="11507206"/>
<dbReference type="AlphaFoldDB" id="G2QJU9"/>
<dbReference type="KEGG" id="mtm:MYCTH_96005"/>
<dbReference type="InParanoid" id="G2QJU9"/>
<dbReference type="HOGENOM" id="CLU_131682_1_0_1"/>
<keyword evidence="2" id="KW-1185">Reference proteome</keyword>
<dbReference type="Proteomes" id="UP000007322">
    <property type="component" value="Chromosome 5"/>
</dbReference>
<dbReference type="VEuPathDB" id="FungiDB:MYCTH_96005"/>
<evidence type="ECO:0000313" key="1">
    <source>
        <dbReference type="EMBL" id="AEO59855.1"/>
    </source>
</evidence>
<protein>
    <submittedName>
        <fullName evidence="1">Uncharacterized protein</fullName>
    </submittedName>
</protein>
<proteinExistence type="predicted"/>
<organism evidence="1 2">
    <name type="scientific">Thermothelomyces thermophilus (strain ATCC 42464 / BCRC 31852 / DSM 1799)</name>
    <name type="common">Sporotrichum thermophile</name>
    <dbReference type="NCBI Taxonomy" id="573729"/>
    <lineage>
        <taxon>Eukaryota</taxon>
        <taxon>Fungi</taxon>
        <taxon>Dikarya</taxon>
        <taxon>Ascomycota</taxon>
        <taxon>Pezizomycotina</taxon>
        <taxon>Sordariomycetes</taxon>
        <taxon>Sordariomycetidae</taxon>
        <taxon>Sordariales</taxon>
        <taxon>Chaetomiaceae</taxon>
        <taxon>Thermothelomyces</taxon>
    </lineage>
</organism>
<evidence type="ECO:0000313" key="2">
    <source>
        <dbReference type="Proteomes" id="UP000007322"/>
    </source>
</evidence>
<accession>G2QJU9</accession>
<name>G2QJU9_THET4</name>
<sequence>MPKFSILIGYLYPYLGLNTNATLITYVLGTLLPASYTCLSASICPIPMPIDFGRSRAYRSSLPVDRAAYLVYNRNDLTLTTITIILKEEDKEEKVVKLSL</sequence>
<dbReference type="RefSeq" id="XP_003665100.1">
    <property type="nucleotide sequence ID" value="XM_003665052.1"/>
</dbReference>
<dbReference type="EMBL" id="CP003006">
    <property type="protein sequence ID" value="AEO59855.1"/>
    <property type="molecule type" value="Genomic_DNA"/>
</dbReference>
<gene>
    <name evidence="1" type="ORF">MYCTH_96005</name>
</gene>
<reference evidence="1 2" key="1">
    <citation type="journal article" date="2011" name="Nat. Biotechnol.">
        <title>Comparative genomic analysis of the thermophilic biomass-degrading fungi Myceliophthora thermophila and Thielavia terrestris.</title>
        <authorList>
            <person name="Berka R.M."/>
            <person name="Grigoriev I.V."/>
            <person name="Otillar R."/>
            <person name="Salamov A."/>
            <person name="Grimwood J."/>
            <person name="Reid I."/>
            <person name="Ishmael N."/>
            <person name="John T."/>
            <person name="Darmond C."/>
            <person name="Moisan M.-C."/>
            <person name="Henrissat B."/>
            <person name="Coutinho P.M."/>
            <person name="Lombard V."/>
            <person name="Natvig D.O."/>
            <person name="Lindquist E."/>
            <person name="Schmutz J."/>
            <person name="Lucas S."/>
            <person name="Harris P."/>
            <person name="Powlowski J."/>
            <person name="Bellemare A."/>
            <person name="Taylor D."/>
            <person name="Butler G."/>
            <person name="de Vries R.P."/>
            <person name="Allijn I.E."/>
            <person name="van den Brink J."/>
            <person name="Ushinsky S."/>
            <person name="Storms R."/>
            <person name="Powell A.J."/>
            <person name="Paulsen I.T."/>
            <person name="Elbourne L.D.H."/>
            <person name="Baker S.E."/>
            <person name="Magnuson J."/>
            <person name="LaBoissiere S."/>
            <person name="Clutterbuck A.J."/>
            <person name="Martinez D."/>
            <person name="Wogulis M."/>
            <person name="de Leon A.L."/>
            <person name="Rey M.W."/>
            <person name="Tsang A."/>
        </authorList>
    </citation>
    <scope>NUCLEOTIDE SEQUENCE [LARGE SCALE GENOMIC DNA]</scope>
    <source>
        <strain evidence="2">ATCC 42464 / BCRC 31852 / DSM 1799</strain>
    </source>
</reference>